<dbReference type="SUPFAM" id="SSF53383">
    <property type="entry name" value="PLP-dependent transferases"/>
    <property type="match status" value="1"/>
</dbReference>
<dbReference type="Gene3D" id="3.90.1150.10">
    <property type="entry name" value="Aspartate Aminotransferase, domain 1"/>
    <property type="match status" value="1"/>
</dbReference>
<evidence type="ECO:0000313" key="1">
    <source>
        <dbReference type="EMBL" id="SDY04440.1"/>
    </source>
</evidence>
<keyword evidence="2" id="KW-1185">Reference proteome</keyword>
<reference evidence="1 2" key="1">
    <citation type="submission" date="2016-10" db="EMBL/GenBank/DDBJ databases">
        <authorList>
            <person name="de Groot N.N."/>
        </authorList>
    </citation>
    <scope>NUCLEOTIDE SEQUENCE [LARGE SCALE GENOMIC DNA]</scope>
    <source>
        <strain evidence="1 2">Nm1</strain>
    </source>
</reference>
<dbReference type="GO" id="GO:0016829">
    <property type="term" value="F:lyase activity"/>
    <property type="evidence" value="ECO:0007669"/>
    <property type="project" value="UniProtKB-KW"/>
</dbReference>
<dbReference type="Proteomes" id="UP000198640">
    <property type="component" value="Unassembled WGS sequence"/>
</dbReference>
<dbReference type="OrthoDB" id="5501089at2"/>
<organism evidence="1 2">
    <name type="scientific">Nitrosomonas halophila</name>
    <dbReference type="NCBI Taxonomy" id="44576"/>
    <lineage>
        <taxon>Bacteria</taxon>
        <taxon>Pseudomonadati</taxon>
        <taxon>Pseudomonadota</taxon>
        <taxon>Betaproteobacteria</taxon>
        <taxon>Nitrosomonadales</taxon>
        <taxon>Nitrosomonadaceae</taxon>
        <taxon>Nitrosomonas</taxon>
    </lineage>
</organism>
<dbReference type="InterPro" id="IPR015421">
    <property type="entry name" value="PyrdxlP-dep_Trfase_major"/>
</dbReference>
<dbReference type="InterPro" id="IPR015422">
    <property type="entry name" value="PyrdxlP-dep_Trfase_small"/>
</dbReference>
<sequence>MMPSNPKQYYQRFWAGHAGKLHFRAHSHHFWPDISREAQIAYWDECAKLGDDKWDKIFSETIPRTQNHIASILRLADARQIALAPNTHELSTRLLSLFLGRKSLNILTTTNEFHSWRRQFFRLMEIPNITIHQVDANNFPHDRDAFLRAMRTELAKHYDLVYLSQVFFDSGAALTDSEIVSLVAVTPESTLFAIDGYHGFAALPCCLTKLEGKVFYLGGGYKYGQGGEGVGFMVVPKGDWRPAYTGWYAEYAKLSGPTGQTVGYANDAMAFMGSTQDPSGFYRFNAVWDLFNAEGIGIPGIHDYVAGLQKTFLENLPRHFMRNWSLTPLFDPALVWHGHFLTFEASSLDLAERCLQTLNSHDILIDRRGARLRFGFGLYQDKADVMALCQRLQKLVG</sequence>
<name>A0A1H3GN23_9PROT</name>
<accession>A0A1H3GN23</accession>
<gene>
    <name evidence="1" type="ORF">SAMN05421881_10161</name>
</gene>
<dbReference type="InterPro" id="IPR015424">
    <property type="entry name" value="PyrdxlP-dep_Trfase"/>
</dbReference>
<dbReference type="Gene3D" id="3.40.640.10">
    <property type="entry name" value="Type I PLP-dependent aspartate aminotransferase-like (Major domain)"/>
    <property type="match status" value="1"/>
</dbReference>
<dbReference type="EMBL" id="FNOY01000016">
    <property type="protein sequence ID" value="SDY04440.1"/>
    <property type="molecule type" value="Genomic_DNA"/>
</dbReference>
<dbReference type="STRING" id="44576.SAMN05421881_10161"/>
<proteinExistence type="predicted"/>
<protein>
    <submittedName>
        <fullName evidence="1">Selenocysteine lyase/Cysteine desulfurase</fullName>
    </submittedName>
</protein>
<dbReference type="AlphaFoldDB" id="A0A1H3GN23"/>
<evidence type="ECO:0000313" key="2">
    <source>
        <dbReference type="Proteomes" id="UP000198640"/>
    </source>
</evidence>
<keyword evidence="1" id="KW-0456">Lyase</keyword>
<dbReference type="RefSeq" id="WP_090413128.1">
    <property type="nucleotide sequence ID" value="NZ_FNOY01000016.1"/>
</dbReference>